<gene>
    <name evidence="1" type="ORF">Pr1d_20500</name>
</gene>
<reference evidence="1 2" key="1">
    <citation type="submission" date="2019-08" db="EMBL/GenBank/DDBJ databases">
        <title>Deep-cultivation of Planctomycetes and their phenomic and genomic characterization uncovers novel biology.</title>
        <authorList>
            <person name="Wiegand S."/>
            <person name="Jogler M."/>
            <person name="Boedeker C."/>
            <person name="Pinto D."/>
            <person name="Vollmers J."/>
            <person name="Rivas-Marin E."/>
            <person name="Kohn T."/>
            <person name="Peeters S.H."/>
            <person name="Heuer A."/>
            <person name="Rast P."/>
            <person name="Oberbeckmann S."/>
            <person name="Bunk B."/>
            <person name="Jeske O."/>
            <person name="Meyerdierks A."/>
            <person name="Storesund J.E."/>
            <person name="Kallscheuer N."/>
            <person name="Luecker S."/>
            <person name="Lage O.M."/>
            <person name="Pohl T."/>
            <person name="Merkel B.J."/>
            <person name="Hornburger P."/>
            <person name="Mueller R.-W."/>
            <person name="Bruemmer F."/>
            <person name="Labrenz M."/>
            <person name="Spormann A.M."/>
            <person name="Op den Camp H."/>
            <person name="Overmann J."/>
            <person name="Amann R."/>
            <person name="Jetten M.S.M."/>
            <person name="Mascher T."/>
            <person name="Medema M.H."/>
            <person name="Devos D.P."/>
            <person name="Kaster A.-K."/>
            <person name="Ovreas L."/>
            <person name="Rohde M."/>
            <person name="Galperin M.Y."/>
            <person name="Jogler C."/>
        </authorList>
    </citation>
    <scope>NUCLEOTIDE SEQUENCE [LARGE SCALE GENOMIC DNA]</scope>
    <source>
        <strain evidence="1 2">Pr1d</strain>
    </source>
</reference>
<dbReference type="EMBL" id="CP042913">
    <property type="protein sequence ID" value="QEG34766.1"/>
    <property type="molecule type" value="Genomic_DNA"/>
</dbReference>
<keyword evidence="2" id="KW-1185">Reference proteome</keyword>
<name>A0A5B9QCU3_9BACT</name>
<proteinExistence type="predicted"/>
<dbReference type="Proteomes" id="UP000323917">
    <property type="component" value="Chromosome"/>
</dbReference>
<protein>
    <submittedName>
        <fullName evidence="1">Uncharacterized protein</fullName>
    </submittedName>
</protein>
<organism evidence="1 2">
    <name type="scientific">Bythopirellula goksoeyrii</name>
    <dbReference type="NCBI Taxonomy" id="1400387"/>
    <lineage>
        <taxon>Bacteria</taxon>
        <taxon>Pseudomonadati</taxon>
        <taxon>Planctomycetota</taxon>
        <taxon>Planctomycetia</taxon>
        <taxon>Pirellulales</taxon>
        <taxon>Lacipirellulaceae</taxon>
        <taxon>Bythopirellula</taxon>
    </lineage>
</organism>
<evidence type="ECO:0000313" key="2">
    <source>
        <dbReference type="Proteomes" id="UP000323917"/>
    </source>
</evidence>
<dbReference type="AlphaFoldDB" id="A0A5B9QCU3"/>
<accession>A0A5B9QCU3</accession>
<dbReference type="OrthoDB" id="295760at2"/>
<evidence type="ECO:0000313" key="1">
    <source>
        <dbReference type="EMBL" id="QEG34766.1"/>
    </source>
</evidence>
<dbReference type="RefSeq" id="WP_148073372.1">
    <property type="nucleotide sequence ID" value="NZ_CP042913.1"/>
</dbReference>
<sequence>MKYSNEQLDNLLCFPRRLLAAGLVMLAGLFVTNGMGLAEVPSSESRDEKQTQRLEQLKSQGPDATLTILPVRVAAKPMDRVSELIGLLLEKKGLKNIELGDKPFDPGENNDLRQYTNELGKFVDQNPIPTDYALYVEYHVKLPEGLLTQIQSVILDKKGDIVWSEQLTEEDQELKAMQNHRDLMTLSAEVVERIAPQLGLNEETARAAQPGKMARLIDERSGLPPQAERDAIPAREQQFRKAGPQRTLLVLPPRVLGRATDVASAQALANGLITAALCQAKTAEEVVEFAASQKDPNELKTLWDLSREVREYVRQHPPETDYVLCADYVFNPQNWKQGYVHLIVCDRQGEWVIVDMQNSHHKDYQEIEPTSQGDCDRLLVKRLKKSLN</sequence>
<dbReference type="KEGG" id="bgok:Pr1d_20500"/>